<name>A0A7G8BFI3_9BACT</name>
<keyword evidence="2" id="KW-1185">Reference proteome</keyword>
<dbReference type="RefSeq" id="WP_186741833.1">
    <property type="nucleotide sequence ID" value="NZ_CP060394.1"/>
</dbReference>
<dbReference type="AlphaFoldDB" id="A0A7G8BFI3"/>
<gene>
    <name evidence="1" type="ORF">H7849_19745</name>
</gene>
<protein>
    <submittedName>
        <fullName evidence="1">CopG family transcriptional regulator</fullName>
    </submittedName>
</protein>
<dbReference type="EMBL" id="CP060394">
    <property type="protein sequence ID" value="QNI31303.1"/>
    <property type="molecule type" value="Genomic_DNA"/>
</dbReference>
<dbReference type="KEGG" id="adin:H7849_19745"/>
<sequence>MRTTLSIDDDVLSAAKEMAAMEKKSVGEVISALARRALVPVASKAETRNGVPLLEVRKGATRVTSELVHQLREELM</sequence>
<proteinExistence type="predicted"/>
<reference evidence="1 2" key="1">
    <citation type="submission" date="2020-08" db="EMBL/GenBank/DDBJ databases">
        <title>Edaphobacter telluris sp. nov. and Acidobacterium dinghuensis sp. nov., two acidobacteria isolated from forest soil.</title>
        <authorList>
            <person name="Fu J."/>
            <person name="Qiu L."/>
        </authorList>
    </citation>
    <scope>NUCLEOTIDE SEQUENCE [LARGE SCALE GENOMIC DNA]</scope>
    <source>
        <strain evidence="1">4Y35</strain>
    </source>
</reference>
<evidence type="ECO:0000313" key="1">
    <source>
        <dbReference type="EMBL" id="QNI31303.1"/>
    </source>
</evidence>
<accession>A0A7G8BFI3</accession>
<organism evidence="1 2">
    <name type="scientific">Alloacidobacterium dinghuense</name>
    <dbReference type="NCBI Taxonomy" id="2763107"/>
    <lineage>
        <taxon>Bacteria</taxon>
        <taxon>Pseudomonadati</taxon>
        <taxon>Acidobacteriota</taxon>
        <taxon>Terriglobia</taxon>
        <taxon>Terriglobales</taxon>
        <taxon>Acidobacteriaceae</taxon>
        <taxon>Alloacidobacterium</taxon>
    </lineage>
</organism>
<evidence type="ECO:0000313" key="2">
    <source>
        <dbReference type="Proteomes" id="UP000515312"/>
    </source>
</evidence>
<dbReference type="Proteomes" id="UP000515312">
    <property type="component" value="Chromosome"/>
</dbReference>